<dbReference type="PANTHER" id="PTHR36455">
    <property type="match status" value="1"/>
</dbReference>
<dbReference type="OrthoDB" id="4956084at2"/>
<protein>
    <submittedName>
        <fullName evidence="1">Transposase</fullName>
    </submittedName>
</protein>
<organism evidence="1 2">
    <name type="scientific">Parashewanella curva</name>
    <dbReference type="NCBI Taxonomy" id="2338552"/>
    <lineage>
        <taxon>Bacteria</taxon>
        <taxon>Pseudomonadati</taxon>
        <taxon>Pseudomonadota</taxon>
        <taxon>Gammaproteobacteria</taxon>
        <taxon>Alteromonadales</taxon>
        <taxon>Shewanellaceae</taxon>
        <taxon>Parashewanella</taxon>
    </lineage>
</organism>
<dbReference type="InterPro" id="IPR008878">
    <property type="entry name" value="Transposase_IS66_Orf2"/>
</dbReference>
<evidence type="ECO:0000313" key="2">
    <source>
        <dbReference type="Proteomes" id="UP000281474"/>
    </source>
</evidence>
<evidence type="ECO:0000313" key="1">
    <source>
        <dbReference type="EMBL" id="RLV57864.1"/>
    </source>
</evidence>
<accession>A0A3L8PRL8</accession>
<reference evidence="1 2" key="1">
    <citation type="submission" date="2018-09" db="EMBL/GenBank/DDBJ databases">
        <title>Phylogeny of the Shewanellaceae, and recommendation for two new genera, Pseudoshewanella and Parashewanella.</title>
        <authorList>
            <person name="Wang G."/>
        </authorList>
    </citation>
    <scope>NUCLEOTIDE SEQUENCE [LARGE SCALE GENOMIC DNA]</scope>
    <source>
        <strain evidence="1 2">C51</strain>
    </source>
</reference>
<keyword evidence="2" id="KW-1185">Reference proteome</keyword>
<gene>
    <name evidence="1" type="ORF">D5018_20300</name>
</gene>
<dbReference type="Pfam" id="PF05717">
    <property type="entry name" value="TnpB_IS66"/>
    <property type="match status" value="1"/>
</dbReference>
<dbReference type="RefSeq" id="WP_121840804.1">
    <property type="nucleotide sequence ID" value="NZ_ML014876.1"/>
</dbReference>
<dbReference type="AlphaFoldDB" id="A0A3L8PRL8"/>
<name>A0A3L8PRL8_9GAMM</name>
<comment type="caution">
    <text evidence="1">The sequence shown here is derived from an EMBL/GenBank/DDBJ whole genome shotgun (WGS) entry which is preliminary data.</text>
</comment>
<dbReference type="NCBIfam" id="NF033819">
    <property type="entry name" value="IS66_TnpB"/>
    <property type="match status" value="1"/>
</dbReference>
<dbReference type="PANTHER" id="PTHR36455:SF1">
    <property type="entry name" value="BLR8292 PROTEIN"/>
    <property type="match status" value="1"/>
</dbReference>
<dbReference type="EMBL" id="QZEI01000127">
    <property type="protein sequence ID" value="RLV57864.1"/>
    <property type="molecule type" value="Genomic_DNA"/>
</dbReference>
<proteinExistence type="predicted"/>
<sequence length="117" mass="13422">MKMFCGASEIYLYRQPVDFRNAISGLSQIVESQMNLSPFSGALFLFTNKARNKLKLLYWDKTGFALWYKQLAKEKFKWPVNHTASQLELTEDELDRLLDGFSIIGHQAINCDGMHAA</sequence>
<dbReference type="Proteomes" id="UP000281474">
    <property type="component" value="Unassembled WGS sequence"/>
</dbReference>